<evidence type="ECO:0000313" key="1">
    <source>
        <dbReference type="EMBL" id="SNU33976.1"/>
    </source>
</evidence>
<reference evidence="2" key="1">
    <citation type="submission" date="2017-08" db="EMBL/GenBank/DDBJ databases">
        <authorList>
            <person name="Brisse S."/>
        </authorList>
    </citation>
    <scope>NUCLEOTIDE SEQUENCE [LARGE SCALE GENOMIC DNA]</scope>
    <source>
        <strain evidence="2">06D021</strain>
    </source>
</reference>
<proteinExistence type="predicted"/>
<evidence type="ECO:0000313" key="2">
    <source>
        <dbReference type="Proteomes" id="UP000220639"/>
    </source>
</evidence>
<accession>A0A285AZB8</accession>
<dbReference type="EMBL" id="FZTC01000015">
    <property type="protein sequence ID" value="SNU33976.1"/>
    <property type="molecule type" value="Genomic_DNA"/>
</dbReference>
<name>A0A285AZB8_9ENTR</name>
<dbReference type="AlphaFoldDB" id="A0A285AZB8"/>
<protein>
    <submittedName>
        <fullName evidence="1">Uncharacterized protein</fullName>
    </submittedName>
</protein>
<gene>
    <name evidence="1" type="ORF">KOSB73_220095</name>
</gene>
<organism evidence="1 2">
    <name type="scientific">Klebsiella grimontii</name>
    <dbReference type="NCBI Taxonomy" id="2058152"/>
    <lineage>
        <taxon>Bacteria</taxon>
        <taxon>Pseudomonadati</taxon>
        <taxon>Pseudomonadota</taxon>
        <taxon>Gammaproteobacteria</taxon>
        <taxon>Enterobacterales</taxon>
        <taxon>Enterobacteriaceae</taxon>
        <taxon>Klebsiella/Raoultella group</taxon>
        <taxon>Klebsiella</taxon>
    </lineage>
</organism>
<sequence length="54" mass="6144">MIDYNSLHPNRSLSKLDDYYSCGSVKANASDEYTLMNALDLKDLREALAEDIFL</sequence>
<dbReference type="Proteomes" id="UP000220639">
    <property type="component" value="Unassembled WGS sequence"/>
</dbReference>